<dbReference type="Proteomes" id="UP000619265">
    <property type="component" value="Unassembled WGS sequence"/>
</dbReference>
<proteinExistence type="predicted"/>
<feature type="non-terminal residue" evidence="3">
    <location>
        <position position="1"/>
    </location>
</feature>
<protein>
    <recommendedName>
        <fullName evidence="2">Fungal lipase-type domain-containing protein</fullName>
    </recommendedName>
</protein>
<dbReference type="SUPFAM" id="SSF53474">
    <property type="entry name" value="alpha/beta-Hydrolases"/>
    <property type="match status" value="1"/>
</dbReference>
<comment type="caution">
    <text evidence="3">The sequence shown here is derived from an EMBL/GenBank/DDBJ whole genome shotgun (WGS) entry which is preliminary data.</text>
</comment>
<feature type="domain" description="Fungal lipase-type" evidence="2">
    <location>
        <begin position="60"/>
        <end position="193"/>
    </location>
</feature>
<evidence type="ECO:0000259" key="2">
    <source>
        <dbReference type="Pfam" id="PF01764"/>
    </source>
</evidence>
<evidence type="ECO:0000256" key="1">
    <source>
        <dbReference type="ARBA" id="ARBA00022801"/>
    </source>
</evidence>
<dbReference type="GO" id="GO:0016787">
    <property type="term" value="F:hydrolase activity"/>
    <property type="evidence" value="ECO:0007669"/>
    <property type="project" value="UniProtKB-KW"/>
</dbReference>
<dbReference type="Gene3D" id="3.40.50.1820">
    <property type="entry name" value="alpha/beta hydrolase"/>
    <property type="match status" value="1"/>
</dbReference>
<dbReference type="InterPro" id="IPR002921">
    <property type="entry name" value="Fungal_lipase-type"/>
</dbReference>
<feature type="non-terminal residue" evidence="3">
    <location>
        <position position="207"/>
    </location>
</feature>
<sequence>VQDLIYHLELVRGCYKYNASGLARNNMIREINVLKFVNNYSLMRPEYYIAIDDRRKLLIIGIRGTQTIYDLIIDIASSSDGEVTFEADSTHFGTAEATRWFLTHEIGTIRTCLEKYERYRLRLVGHSLGGATASLLAIMLSRKSAKELGFSLDIVSAVGYATPACVSRELAESCSDYVTTVVMQDDIVPRLSSASLTRLRNEILQTD</sequence>
<dbReference type="AlphaFoldDB" id="A0A833XA90"/>
<name>A0A833XA90_JUGRE</name>
<evidence type="ECO:0000313" key="3">
    <source>
        <dbReference type="EMBL" id="KAF5459355.1"/>
    </source>
</evidence>
<dbReference type="PANTHER" id="PTHR47418">
    <property type="entry name" value="ALPHA/BETA-HYDROLASES SUPERFAMILY PROTEIN"/>
    <property type="match status" value="1"/>
</dbReference>
<dbReference type="InterPro" id="IPR029058">
    <property type="entry name" value="AB_hydrolase_fold"/>
</dbReference>
<dbReference type="EMBL" id="LIHL02000010">
    <property type="protein sequence ID" value="KAF5459355.1"/>
    <property type="molecule type" value="Genomic_DNA"/>
</dbReference>
<dbReference type="Gramene" id="Jr10_24040_p1">
    <property type="protein sequence ID" value="cds.Jr10_24040_p1"/>
    <property type="gene ID" value="Jr10_24040"/>
</dbReference>
<organism evidence="3 4">
    <name type="scientific">Juglans regia</name>
    <name type="common">English walnut</name>
    <dbReference type="NCBI Taxonomy" id="51240"/>
    <lineage>
        <taxon>Eukaryota</taxon>
        <taxon>Viridiplantae</taxon>
        <taxon>Streptophyta</taxon>
        <taxon>Embryophyta</taxon>
        <taxon>Tracheophyta</taxon>
        <taxon>Spermatophyta</taxon>
        <taxon>Magnoliopsida</taxon>
        <taxon>eudicotyledons</taxon>
        <taxon>Gunneridae</taxon>
        <taxon>Pentapetalae</taxon>
        <taxon>rosids</taxon>
        <taxon>fabids</taxon>
        <taxon>Fagales</taxon>
        <taxon>Juglandaceae</taxon>
        <taxon>Juglans</taxon>
    </lineage>
</organism>
<gene>
    <name evidence="3" type="ORF">F2P56_023309</name>
</gene>
<dbReference type="GO" id="GO:0006629">
    <property type="term" value="P:lipid metabolic process"/>
    <property type="evidence" value="ECO:0007669"/>
    <property type="project" value="InterPro"/>
</dbReference>
<evidence type="ECO:0000313" key="4">
    <source>
        <dbReference type="Proteomes" id="UP000619265"/>
    </source>
</evidence>
<dbReference type="CDD" id="cd00519">
    <property type="entry name" value="Lipase_3"/>
    <property type="match status" value="1"/>
</dbReference>
<reference evidence="3" key="1">
    <citation type="submission" date="2015-10" db="EMBL/GenBank/DDBJ databases">
        <authorList>
            <person name="Martinez-Garcia P.J."/>
            <person name="Crepeau M.W."/>
            <person name="Puiu D."/>
            <person name="Gonzalez-Ibeas D."/>
            <person name="Whalen J."/>
            <person name="Stevens K."/>
            <person name="Paul R."/>
            <person name="Butterfield T."/>
            <person name="Britton M."/>
            <person name="Reagan R."/>
            <person name="Chakraborty S."/>
            <person name="Walawage S.L."/>
            <person name="Vasquez-Gross H.A."/>
            <person name="Cardeno C."/>
            <person name="Famula R."/>
            <person name="Pratt K."/>
            <person name="Kuruganti S."/>
            <person name="Aradhya M.K."/>
            <person name="Leslie C.A."/>
            <person name="Dandekar A.M."/>
            <person name="Salzberg S.L."/>
            <person name="Wegrzyn J.L."/>
            <person name="Langley C.H."/>
            <person name="Neale D.B."/>
        </authorList>
    </citation>
    <scope>NUCLEOTIDE SEQUENCE</scope>
    <source>
        <tissue evidence="3">Leaves</tissue>
    </source>
</reference>
<accession>A0A833XA90</accession>
<reference evidence="3" key="2">
    <citation type="submission" date="2020-03" db="EMBL/GenBank/DDBJ databases">
        <title>Walnut 2.0.</title>
        <authorList>
            <person name="Marrano A."/>
            <person name="Britton M."/>
            <person name="Zimin A.V."/>
            <person name="Zaini P.A."/>
            <person name="Workman R."/>
            <person name="Puiu D."/>
            <person name="Bianco L."/>
            <person name="Allen B.J."/>
            <person name="Troggio M."/>
            <person name="Leslie C.A."/>
            <person name="Timp W."/>
            <person name="Dendekar A."/>
            <person name="Salzberg S.L."/>
            <person name="Neale D.B."/>
        </authorList>
    </citation>
    <scope>NUCLEOTIDE SEQUENCE</scope>
    <source>
        <tissue evidence="3">Leaves</tissue>
    </source>
</reference>
<dbReference type="Pfam" id="PF01764">
    <property type="entry name" value="Lipase_3"/>
    <property type="match status" value="1"/>
</dbReference>
<keyword evidence="1" id="KW-0378">Hydrolase</keyword>